<dbReference type="RefSeq" id="WP_237872252.1">
    <property type="nucleotide sequence ID" value="NZ_JAKLTR010000007.1"/>
</dbReference>
<feature type="region of interest" description="Disordered" evidence="1">
    <location>
        <begin position="123"/>
        <end position="155"/>
    </location>
</feature>
<evidence type="ECO:0000256" key="1">
    <source>
        <dbReference type="SAM" id="MobiDB-lite"/>
    </source>
</evidence>
<protein>
    <submittedName>
        <fullName evidence="2">Gluconate 2-dehydrogenase subunit 3 family protein</fullName>
    </submittedName>
</protein>
<dbReference type="EMBL" id="JAKLTR010000007">
    <property type="protein sequence ID" value="MCG2615159.1"/>
    <property type="molecule type" value="Genomic_DNA"/>
</dbReference>
<reference evidence="2" key="1">
    <citation type="submission" date="2022-01" db="EMBL/GenBank/DDBJ databases">
        <authorList>
            <person name="Jo J.-H."/>
            <person name="Im W.-T."/>
        </authorList>
    </citation>
    <scope>NUCLEOTIDE SEQUENCE</scope>
    <source>
        <strain evidence="2">NA20</strain>
    </source>
</reference>
<dbReference type="InterPro" id="IPR027056">
    <property type="entry name" value="Gluconate_2DH_su3"/>
</dbReference>
<evidence type="ECO:0000313" key="3">
    <source>
        <dbReference type="Proteomes" id="UP001165367"/>
    </source>
</evidence>
<comment type="caution">
    <text evidence="2">The sequence shown here is derived from an EMBL/GenBank/DDBJ whole genome shotgun (WGS) entry which is preliminary data.</text>
</comment>
<evidence type="ECO:0000313" key="2">
    <source>
        <dbReference type="EMBL" id="MCG2615159.1"/>
    </source>
</evidence>
<name>A0ABS9KS77_9BACT</name>
<keyword evidence="3" id="KW-1185">Reference proteome</keyword>
<accession>A0ABS9KS77</accession>
<proteinExistence type="predicted"/>
<sequence length="211" mass="23603">MHRRELIKMIGLLTGAAVIGTDFLLTGCKTSTSSVQITPQMVALLDEVGETIIPATSTPGARAAKIGEFMKIMVNDCYSPSQQKAFTEGVSKLDDECKTHTGKPFLEASVAEREKFLIHLEEEAKKKNAENRELDNQKRKDHDQTNSKRSLAEQKEFEATPEHYYTMVKQLTLLGFFTSKTGMTETLRHIPVPGRYDGEMAYNAGDRAWAE</sequence>
<organism evidence="2 3">
    <name type="scientific">Terrimonas ginsenosidimutans</name>
    <dbReference type="NCBI Taxonomy" id="2908004"/>
    <lineage>
        <taxon>Bacteria</taxon>
        <taxon>Pseudomonadati</taxon>
        <taxon>Bacteroidota</taxon>
        <taxon>Chitinophagia</taxon>
        <taxon>Chitinophagales</taxon>
        <taxon>Chitinophagaceae</taxon>
        <taxon>Terrimonas</taxon>
    </lineage>
</organism>
<dbReference type="Pfam" id="PF13618">
    <property type="entry name" value="Gluconate_2-dh3"/>
    <property type="match status" value="1"/>
</dbReference>
<dbReference type="Proteomes" id="UP001165367">
    <property type="component" value="Unassembled WGS sequence"/>
</dbReference>
<gene>
    <name evidence="2" type="ORF">LZZ85_12740</name>
</gene>